<proteinExistence type="predicted"/>
<dbReference type="RefSeq" id="WP_074731400.1">
    <property type="nucleotide sequence ID" value="NZ_FNYK01000009.1"/>
</dbReference>
<evidence type="ECO:0000313" key="1">
    <source>
        <dbReference type="EMBL" id="SEI55248.1"/>
    </source>
</evidence>
<organism evidence="1 2">
    <name type="scientific">Sharpea azabuensis</name>
    <dbReference type="NCBI Taxonomy" id="322505"/>
    <lineage>
        <taxon>Bacteria</taxon>
        <taxon>Bacillati</taxon>
        <taxon>Bacillota</taxon>
        <taxon>Erysipelotrichia</taxon>
        <taxon>Erysipelotrichales</taxon>
        <taxon>Coprobacillaceae</taxon>
        <taxon>Sharpea</taxon>
    </lineage>
</organism>
<name>A0A1H6RHD7_9FIRM</name>
<dbReference type="EMBL" id="FNYK01000009">
    <property type="protein sequence ID" value="SEI55248.1"/>
    <property type="molecule type" value="Genomic_DNA"/>
</dbReference>
<dbReference type="Proteomes" id="UP000183028">
    <property type="component" value="Unassembled WGS sequence"/>
</dbReference>
<keyword evidence="2" id="KW-1185">Reference proteome</keyword>
<dbReference type="AlphaFoldDB" id="A0A1H6RHD7"/>
<protein>
    <submittedName>
        <fullName evidence="1">Uncharacterized protein</fullName>
    </submittedName>
</protein>
<sequence length="788" mass="89933">MGQNDGVENEKKLVGALNNKMLKRLTSYQQHFIKDIYKNVNGTDIVQAKKIGGAGYKPDVEIEVDGEKHYISVKKGSGNSVHQEKTEFFIHFCMTELDMSKTERDSLLLYLYGDGTLDGDSSPEERLKDQELIETYRNEINTVQKFLDRNKRSLIERFLIYGRKGTYNRKKADYLYHGDAKKGIWCPLNFDTIDYLVNQPNAKNSPLVIGPFSLQVWNRNLEGKTELEDRRHSIQIKWGTCKKDIEKINQYQAAKERERKSTAQQGHIIGNNSQGFENQVNLISIINNKRVSELPLAIKNIVKTMFPYVAMSERLHASKIKNNEVKPRISIEVKGEKVNITVFMGGGNSVHQEKIDCFINYCKDELGMTHEEEDSFLTIMFGDGTLDGRSTVEDRLKNTVEIKEHFSKQATIAQAFFDSNKEALIKRFLVYGKSGEQMNIKTDYIYYGTNVTGIIVPISSIVDYLNKKENSEAALLSLGSLTVQPWNRNLTGKMENEHKRYSLQVKWGRMKQDLSKIYMLDDSKNKGTSAGNWEEYELVSKLNRDIKRTGKLWKFIGTALNRSQLEDVYAVRVSKTVYSKLSEKKVLPKTDVYLVKGQIAHSILLDNNYWLDEDAIADLDVMPLPGSGISCKRPDSKHFTYIKLTQKSFMKLFNDPNMGAGISLFVNENDINLNSEVLNHWNANEKEVLNRFSSYLISSGISSNEWTITNIKVCKIIKENAINNMREIIVRSQNIANGIFKGTGFYDEPYNANYIYINGALSKISIPNFSITTGSGRHKGIYTIIIKP</sequence>
<dbReference type="eggNOG" id="ENOG5032XJK">
    <property type="taxonomic scope" value="Bacteria"/>
</dbReference>
<reference evidence="2" key="1">
    <citation type="submission" date="2016-10" db="EMBL/GenBank/DDBJ databases">
        <authorList>
            <person name="Varghese N."/>
        </authorList>
    </citation>
    <scope>NUCLEOTIDE SEQUENCE [LARGE SCALE GENOMIC DNA]</scope>
    <source>
        <strain evidence="2">DSM 20406</strain>
    </source>
</reference>
<evidence type="ECO:0000313" key="2">
    <source>
        <dbReference type="Proteomes" id="UP000183028"/>
    </source>
</evidence>
<gene>
    <name evidence="1" type="ORF">SAMN04487834_100918</name>
</gene>
<dbReference type="OrthoDB" id="2078545at2"/>
<accession>A0A1H6RHD7</accession>